<evidence type="ECO:0000256" key="7">
    <source>
        <dbReference type="ARBA" id="ARBA00048858"/>
    </source>
</evidence>
<reference evidence="9 10" key="1">
    <citation type="journal article" date="2017" name="Nat. Commun.">
        <title>Genome assembly with in vitro proximity ligation data and whole-genome triplication in lettuce.</title>
        <authorList>
            <person name="Reyes-Chin-Wo S."/>
            <person name="Wang Z."/>
            <person name="Yang X."/>
            <person name="Kozik A."/>
            <person name="Arikit S."/>
            <person name="Song C."/>
            <person name="Xia L."/>
            <person name="Froenicke L."/>
            <person name="Lavelle D.O."/>
            <person name="Truco M.J."/>
            <person name="Xia R."/>
            <person name="Zhu S."/>
            <person name="Xu C."/>
            <person name="Xu H."/>
            <person name="Xu X."/>
            <person name="Cox K."/>
            <person name="Korf I."/>
            <person name="Meyers B.C."/>
            <person name="Michelmore R.W."/>
        </authorList>
    </citation>
    <scope>NUCLEOTIDE SEQUENCE [LARGE SCALE GENOMIC DNA]</scope>
    <source>
        <strain evidence="10">cv. Salinas</strain>
        <tissue evidence="9">Seedlings</tissue>
    </source>
</reference>
<dbReference type="SUPFAM" id="SSF51735">
    <property type="entry name" value="NAD(P)-binding Rossmann-fold domains"/>
    <property type="match status" value="1"/>
</dbReference>
<protein>
    <recommendedName>
        <fullName evidence="4">Adenosylhomocysteinase</fullName>
        <ecNumber evidence="6">3.13.2.1</ecNumber>
    </recommendedName>
    <alternativeName>
        <fullName evidence="5">S-adenosyl-L-homocysteine hydrolase</fullName>
    </alternativeName>
</protein>
<gene>
    <name evidence="9" type="ORF">LSAT_V11C400182030</name>
</gene>
<evidence type="ECO:0000256" key="6">
    <source>
        <dbReference type="ARBA" id="ARBA00034527"/>
    </source>
</evidence>
<dbReference type="Proteomes" id="UP000235145">
    <property type="component" value="Unassembled WGS sequence"/>
</dbReference>
<evidence type="ECO:0000313" key="10">
    <source>
        <dbReference type="Proteomes" id="UP000235145"/>
    </source>
</evidence>
<proteinExistence type="inferred from homology"/>
<evidence type="ECO:0000256" key="1">
    <source>
        <dbReference type="ARBA" id="ARBA00002639"/>
    </source>
</evidence>
<evidence type="ECO:0000259" key="8">
    <source>
        <dbReference type="SMART" id="SM00997"/>
    </source>
</evidence>
<dbReference type="Gene3D" id="3.40.50.720">
    <property type="entry name" value="NAD(P)-binding Rossmann-like Domain"/>
    <property type="match status" value="1"/>
</dbReference>
<sequence>MINDEFYMAPKFDTYRLECFSLGIEAGVYGNGNGICVRKGCAATMKQVGARVIMTEIDPICALQALMEGLQILTLADILSEIGIFVTTTGNKDIIMIDHMKKMKSNAIFFNIGYRRIKENTKSFLQIEEQRIVFREREEEGGRGGRIITL</sequence>
<evidence type="ECO:0000256" key="3">
    <source>
        <dbReference type="ARBA" id="ARBA00007122"/>
    </source>
</evidence>
<organism evidence="9 10">
    <name type="scientific">Lactuca sativa</name>
    <name type="common">Garden lettuce</name>
    <dbReference type="NCBI Taxonomy" id="4236"/>
    <lineage>
        <taxon>Eukaryota</taxon>
        <taxon>Viridiplantae</taxon>
        <taxon>Streptophyta</taxon>
        <taxon>Embryophyta</taxon>
        <taxon>Tracheophyta</taxon>
        <taxon>Spermatophyta</taxon>
        <taxon>Magnoliopsida</taxon>
        <taxon>eudicotyledons</taxon>
        <taxon>Gunneridae</taxon>
        <taxon>Pentapetalae</taxon>
        <taxon>asterids</taxon>
        <taxon>campanulids</taxon>
        <taxon>Asterales</taxon>
        <taxon>Asteraceae</taxon>
        <taxon>Cichorioideae</taxon>
        <taxon>Cichorieae</taxon>
        <taxon>Lactucinae</taxon>
        <taxon>Lactuca</taxon>
    </lineage>
</organism>
<keyword evidence="10" id="KW-1185">Reference proteome</keyword>
<feature type="domain" description="S-adenosyl-L-homocysteine hydrolase NAD binding" evidence="8">
    <location>
        <begin position="27"/>
        <end position="144"/>
    </location>
</feature>
<evidence type="ECO:0000256" key="4">
    <source>
        <dbReference type="ARBA" id="ARBA00022091"/>
    </source>
</evidence>
<accession>A0A9R1VT61</accession>
<comment type="caution">
    <text evidence="9">The sequence shown here is derived from an EMBL/GenBank/DDBJ whole genome shotgun (WGS) entry which is preliminary data.</text>
</comment>
<dbReference type="EC" id="3.13.2.1" evidence="6"/>
<dbReference type="Pfam" id="PF00670">
    <property type="entry name" value="AdoHcyase_NAD"/>
    <property type="match status" value="1"/>
</dbReference>
<dbReference type="PANTHER" id="PTHR23420:SF0">
    <property type="entry name" value="ADENOSYLHOMOCYSTEINASE"/>
    <property type="match status" value="1"/>
</dbReference>
<dbReference type="AlphaFoldDB" id="A0A9R1VT61"/>
<dbReference type="InterPro" id="IPR015878">
    <property type="entry name" value="Ado_hCys_hydrolase_NAD-bd"/>
</dbReference>
<dbReference type="GO" id="GO:0004013">
    <property type="term" value="F:adenosylhomocysteinase activity"/>
    <property type="evidence" value="ECO:0007669"/>
    <property type="project" value="UniProtKB-EC"/>
</dbReference>
<dbReference type="PANTHER" id="PTHR23420">
    <property type="entry name" value="ADENOSYLHOMOCYSTEINASE"/>
    <property type="match status" value="1"/>
</dbReference>
<comment type="function">
    <text evidence="1">Adenosylhomocysteine is a competitive inhibitor of S-adenosyl-L-methionine-dependent methyl transferase reactions; therefore adenosylhomocysteinase may play a key role in the control of methylations via regulation of the intracellular concentration of adenosylhomocysteine.</text>
</comment>
<name>A0A9R1VT61_LACSA</name>
<dbReference type="InterPro" id="IPR000043">
    <property type="entry name" value="Adenosylhomocysteinase-like"/>
</dbReference>
<evidence type="ECO:0000256" key="5">
    <source>
        <dbReference type="ARBA" id="ARBA00033091"/>
    </source>
</evidence>
<evidence type="ECO:0000256" key="2">
    <source>
        <dbReference type="ARBA" id="ARBA00005195"/>
    </source>
</evidence>
<comment type="catalytic activity">
    <reaction evidence="7">
        <text>S-adenosyl-L-homocysteine + H2O = L-homocysteine + adenosine</text>
        <dbReference type="Rhea" id="RHEA:21708"/>
        <dbReference type="ChEBI" id="CHEBI:15377"/>
        <dbReference type="ChEBI" id="CHEBI:16335"/>
        <dbReference type="ChEBI" id="CHEBI:57856"/>
        <dbReference type="ChEBI" id="CHEBI:58199"/>
        <dbReference type="EC" id="3.13.2.1"/>
    </reaction>
</comment>
<comment type="pathway">
    <text evidence="2">Amino-acid biosynthesis; L-homocysteine biosynthesis; L-homocysteine from S-adenosyl-L-homocysteine: step 1/1.</text>
</comment>
<dbReference type="InterPro" id="IPR036291">
    <property type="entry name" value="NAD(P)-bd_dom_sf"/>
</dbReference>
<evidence type="ECO:0000313" key="9">
    <source>
        <dbReference type="EMBL" id="KAJ0212146.1"/>
    </source>
</evidence>
<dbReference type="EMBL" id="NBSK02000004">
    <property type="protein sequence ID" value="KAJ0212146.1"/>
    <property type="molecule type" value="Genomic_DNA"/>
</dbReference>
<dbReference type="SMART" id="SM00997">
    <property type="entry name" value="AdoHcyase_NAD"/>
    <property type="match status" value="1"/>
</dbReference>
<comment type="similarity">
    <text evidence="3">Belongs to the adenosylhomocysteinase family.</text>
</comment>